<dbReference type="PANTHER" id="PTHR36449:SF1">
    <property type="entry name" value="ACETYLTRANSFERASE"/>
    <property type="match status" value="1"/>
</dbReference>
<evidence type="ECO:0000259" key="7">
    <source>
        <dbReference type="Pfam" id="PF13508"/>
    </source>
</evidence>
<name>A0A3N4ZZ33_9MICO</name>
<feature type="domain" description="N-acetyltransferase" evidence="7">
    <location>
        <begin position="94"/>
        <end position="153"/>
    </location>
</feature>
<dbReference type="OrthoDB" id="9797178at2"/>
<feature type="region of interest" description="Disordered" evidence="6">
    <location>
        <begin position="1"/>
        <end position="24"/>
    </location>
</feature>
<dbReference type="Proteomes" id="UP000280726">
    <property type="component" value="Unassembled WGS sequence"/>
</dbReference>
<dbReference type="EMBL" id="RKRA01000001">
    <property type="protein sequence ID" value="RPF26325.1"/>
    <property type="molecule type" value="Genomic_DNA"/>
</dbReference>
<evidence type="ECO:0000256" key="6">
    <source>
        <dbReference type="SAM" id="MobiDB-lite"/>
    </source>
</evidence>
<evidence type="ECO:0000256" key="3">
    <source>
        <dbReference type="ARBA" id="ARBA00022679"/>
    </source>
</evidence>
<organism evidence="8 9">
    <name type="scientific">Georgenia muralis</name>
    <dbReference type="NCBI Taxonomy" id="154117"/>
    <lineage>
        <taxon>Bacteria</taxon>
        <taxon>Bacillati</taxon>
        <taxon>Actinomycetota</taxon>
        <taxon>Actinomycetes</taxon>
        <taxon>Micrococcales</taxon>
        <taxon>Bogoriellaceae</taxon>
        <taxon>Georgenia</taxon>
    </lineage>
</organism>
<sequence>MNRPRRSDEQHFLSEPLSPEHRHDDFSCGRTSLDLWLRQHALRAQRAGTARTHVWTVRGSMSVRAYYAVAPTQLNREDGLSRSMSAGYTSVPAYLVARLAVDLELQGRGLGAELLLDALELIVEAAELGGGRLVVVDAIDEMARAFYEHHGFTRIGGSDRLVIKVATVADVLRRSKRL</sequence>
<dbReference type="PANTHER" id="PTHR36449">
    <property type="entry name" value="ACETYLTRANSFERASE-RELATED"/>
    <property type="match status" value="1"/>
</dbReference>
<evidence type="ECO:0000313" key="9">
    <source>
        <dbReference type="Proteomes" id="UP000280726"/>
    </source>
</evidence>
<proteinExistence type="predicted"/>
<dbReference type="InterPro" id="IPR000182">
    <property type="entry name" value="GNAT_dom"/>
</dbReference>
<accession>A0A3N4ZZ33</accession>
<evidence type="ECO:0000256" key="5">
    <source>
        <dbReference type="ARBA" id="ARBA00049880"/>
    </source>
</evidence>
<keyword evidence="1" id="KW-0678">Repressor</keyword>
<dbReference type="Gene3D" id="3.40.630.30">
    <property type="match status" value="1"/>
</dbReference>
<evidence type="ECO:0000256" key="4">
    <source>
        <dbReference type="ARBA" id="ARBA00023315"/>
    </source>
</evidence>
<comment type="catalytic activity">
    <reaction evidence="5">
        <text>glycyl-tRNA(Gly) + acetyl-CoA = N-acetylglycyl-tRNA(Gly) + CoA + H(+)</text>
        <dbReference type="Rhea" id="RHEA:81867"/>
        <dbReference type="Rhea" id="RHEA-COMP:9683"/>
        <dbReference type="Rhea" id="RHEA-COMP:19766"/>
        <dbReference type="ChEBI" id="CHEBI:15378"/>
        <dbReference type="ChEBI" id="CHEBI:57287"/>
        <dbReference type="ChEBI" id="CHEBI:57288"/>
        <dbReference type="ChEBI" id="CHEBI:78522"/>
        <dbReference type="ChEBI" id="CHEBI:232036"/>
    </reaction>
</comment>
<evidence type="ECO:0000256" key="1">
    <source>
        <dbReference type="ARBA" id="ARBA00022491"/>
    </source>
</evidence>
<reference evidence="8 9" key="1">
    <citation type="submission" date="2018-11" db="EMBL/GenBank/DDBJ databases">
        <title>Sequencing the genomes of 1000 actinobacteria strains.</title>
        <authorList>
            <person name="Klenk H.-P."/>
        </authorList>
    </citation>
    <scope>NUCLEOTIDE SEQUENCE [LARGE SCALE GENOMIC DNA]</scope>
    <source>
        <strain evidence="8 9">DSM 14418</strain>
    </source>
</reference>
<dbReference type="InterPro" id="IPR016181">
    <property type="entry name" value="Acyl_CoA_acyltransferase"/>
</dbReference>
<keyword evidence="2" id="KW-1277">Toxin-antitoxin system</keyword>
<protein>
    <submittedName>
        <fullName evidence="8">Acetyltransferase (GNAT) family protein</fullName>
    </submittedName>
</protein>
<keyword evidence="3 8" id="KW-0808">Transferase</keyword>
<keyword evidence="4" id="KW-0012">Acyltransferase</keyword>
<evidence type="ECO:0000256" key="2">
    <source>
        <dbReference type="ARBA" id="ARBA00022649"/>
    </source>
</evidence>
<comment type="caution">
    <text evidence="8">The sequence shown here is derived from an EMBL/GenBank/DDBJ whole genome shotgun (WGS) entry which is preliminary data.</text>
</comment>
<dbReference type="SUPFAM" id="SSF55729">
    <property type="entry name" value="Acyl-CoA N-acyltransferases (Nat)"/>
    <property type="match status" value="1"/>
</dbReference>
<dbReference type="Pfam" id="PF13508">
    <property type="entry name" value="Acetyltransf_7"/>
    <property type="match status" value="1"/>
</dbReference>
<dbReference type="AlphaFoldDB" id="A0A3N4ZZ33"/>
<dbReference type="GO" id="GO:0016747">
    <property type="term" value="F:acyltransferase activity, transferring groups other than amino-acyl groups"/>
    <property type="evidence" value="ECO:0007669"/>
    <property type="project" value="InterPro"/>
</dbReference>
<keyword evidence="9" id="KW-1185">Reference proteome</keyword>
<gene>
    <name evidence="8" type="ORF">EDD32_0763</name>
</gene>
<evidence type="ECO:0000313" key="8">
    <source>
        <dbReference type="EMBL" id="RPF26325.1"/>
    </source>
</evidence>